<dbReference type="AlphaFoldDB" id="A0A2I0CR40"/>
<dbReference type="Pfam" id="PF05736">
    <property type="entry name" value="OprF"/>
    <property type="match status" value="1"/>
</dbReference>
<dbReference type="Gene3D" id="3.30.1330.60">
    <property type="entry name" value="OmpA-like domain"/>
    <property type="match status" value="1"/>
</dbReference>
<evidence type="ECO:0000256" key="2">
    <source>
        <dbReference type="ARBA" id="ARBA00022448"/>
    </source>
</evidence>
<evidence type="ECO:0000256" key="4">
    <source>
        <dbReference type="ARBA" id="ARBA00022692"/>
    </source>
</evidence>
<protein>
    <submittedName>
        <fullName evidence="13">OmpA family protein</fullName>
    </submittedName>
    <submittedName>
        <fullName evidence="12">Outer membrane porin F</fullName>
    </submittedName>
</protein>
<evidence type="ECO:0000256" key="9">
    <source>
        <dbReference type="PROSITE-ProRule" id="PRU00473"/>
    </source>
</evidence>
<gene>
    <name evidence="12" type="primary">oprF</name>
    <name evidence="13" type="ORF">CW360_06965</name>
    <name evidence="12" type="ORF">GCM10007363_30230</name>
</gene>
<dbReference type="InterPro" id="IPR011250">
    <property type="entry name" value="OMP/PagP_B-barrel"/>
</dbReference>
<evidence type="ECO:0000259" key="11">
    <source>
        <dbReference type="PROSITE" id="PS51123"/>
    </source>
</evidence>
<evidence type="ECO:0000256" key="3">
    <source>
        <dbReference type="ARBA" id="ARBA00022452"/>
    </source>
</evidence>
<dbReference type="SUPFAM" id="SSF103088">
    <property type="entry name" value="OmpA-like"/>
    <property type="match status" value="1"/>
</dbReference>
<reference evidence="15" key="4">
    <citation type="journal article" date="2019" name="Int. J. Syst. Evol. Microbiol.">
        <title>The Global Catalogue of Microorganisms (GCM) 10K type strain sequencing project: providing services to taxonomists for standard genome sequencing and annotation.</title>
        <authorList>
            <consortium name="The Broad Institute Genomics Platform"/>
            <consortium name="The Broad Institute Genome Sequencing Center for Infectious Disease"/>
            <person name="Wu L."/>
            <person name="Ma J."/>
        </authorList>
    </citation>
    <scope>NUCLEOTIDE SEQUENCE [LARGE SCALE GENOMIC DNA]</scope>
    <source>
        <strain evidence="15">CCM 8778</strain>
    </source>
</reference>
<reference evidence="14" key="3">
    <citation type="submission" date="2017-12" db="EMBL/GenBank/DDBJ databases">
        <authorList>
            <person name="Yu X.-Y."/>
        </authorList>
    </citation>
    <scope>NUCLEOTIDE SEQUENCE [LARGE SCALE GENOMIC DNA]</scope>
    <source>
        <strain evidence="14">ZYSR67-Z</strain>
    </source>
</reference>
<evidence type="ECO:0000313" key="12">
    <source>
        <dbReference type="EMBL" id="GGH97094.1"/>
    </source>
</evidence>
<dbReference type="RefSeq" id="WP_093987259.1">
    <property type="nucleotide sequence ID" value="NZ_BMDE01000013.1"/>
</dbReference>
<sequence>MKLKNTLHLVIGSLIAATSMGALAQGQGAVEVDAFAKRYFTDSSRDLSEGNLFGGTIGYYLTDDVSLGLSYGEYHDIRSENDTGRKNIKGNLASLDATYHFGNLGDALRPFVSAGVAHQNISNVPARTGRDHSTFANLGAGVKYFFTENVFAKAGVDAAYNIDANETEWLAGVGFGVNFGGSSKPAPVVEPAPAVEPVAVAEPEQVIETVRVELDVKFDFDKANVKPESQADIKALADFMNQYPQTTTVVEGHTDARGTDAYNQKLSERRANAVREVLVNQYGVDASRVNAVGYGESRPVADNASDAGRAINRRVEAEVEAQIKQ</sequence>
<dbReference type="InterPro" id="IPR006665">
    <property type="entry name" value="OmpA-like"/>
</dbReference>
<feature type="chain" id="PRO_5014147182" evidence="10">
    <location>
        <begin position="25"/>
        <end position="325"/>
    </location>
</feature>
<keyword evidence="5" id="KW-0406">Ion transport</keyword>
<proteinExistence type="predicted"/>
<evidence type="ECO:0000313" key="15">
    <source>
        <dbReference type="Proteomes" id="UP000655550"/>
    </source>
</evidence>
<dbReference type="Proteomes" id="UP000242861">
    <property type="component" value="Unassembled WGS sequence"/>
</dbReference>
<organism evidence="13 14">
    <name type="scientific">Pseudomonas fluvialis</name>
    <dbReference type="NCBI Taxonomy" id="1793966"/>
    <lineage>
        <taxon>Bacteria</taxon>
        <taxon>Pseudomonadati</taxon>
        <taxon>Pseudomonadota</taxon>
        <taxon>Gammaproteobacteria</taxon>
        <taxon>Pseudomonadales</taxon>
        <taxon>Pseudomonadaceae</taxon>
        <taxon>Pseudomonas</taxon>
    </lineage>
</organism>
<keyword evidence="8" id="KW-0998">Cell outer membrane</keyword>
<dbReference type="GO" id="GO:0015288">
    <property type="term" value="F:porin activity"/>
    <property type="evidence" value="ECO:0007669"/>
    <property type="project" value="UniProtKB-KW"/>
</dbReference>
<dbReference type="InterPro" id="IPR006664">
    <property type="entry name" value="OMP_bac"/>
</dbReference>
<reference evidence="12" key="5">
    <citation type="submission" date="2024-05" db="EMBL/GenBank/DDBJ databases">
        <authorList>
            <person name="Sun Q."/>
            <person name="Sedlacek I."/>
        </authorList>
    </citation>
    <scope>NUCLEOTIDE SEQUENCE</scope>
    <source>
        <strain evidence="12">CCM 8778</strain>
    </source>
</reference>
<evidence type="ECO:0000256" key="10">
    <source>
        <dbReference type="SAM" id="SignalP"/>
    </source>
</evidence>
<dbReference type="PANTHER" id="PTHR30329">
    <property type="entry name" value="STATOR ELEMENT OF FLAGELLAR MOTOR COMPLEX"/>
    <property type="match status" value="1"/>
</dbReference>
<dbReference type="EMBL" id="BMDE01000013">
    <property type="protein sequence ID" value="GGH97094.1"/>
    <property type="molecule type" value="Genomic_DNA"/>
</dbReference>
<comment type="subcellular location">
    <subcellularLocation>
        <location evidence="1">Cell outer membrane</location>
        <topology evidence="1">Multi-pass membrane protein</topology>
    </subcellularLocation>
</comment>
<dbReference type="Gene3D" id="2.40.160.20">
    <property type="match status" value="1"/>
</dbReference>
<feature type="signal peptide" evidence="10">
    <location>
        <begin position="1"/>
        <end position="24"/>
    </location>
</feature>
<dbReference type="Pfam" id="PF00691">
    <property type="entry name" value="OmpA"/>
    <property type="match status" value="1"/>
</dbReference>
<dbReference type="SUPFAM" id="SSF56925">
    <property type="entry name" value="OMPA-like"/>
    <property type="match status" value="1"/>
</dbReference>
<dbReference type="GO" id="GO:0009279">
    <property type="term" value="C:cell outer membrane"/>
    <property type="evidence" value="ECO:0007669"/>
    <property type="project" value="UniProtKB-SubCell"/>
</dbReference>
<keyword evidence="2" id="KW-0813">Transport</keyword>
<evidence type="ECO:0000256" key="5">
    <source>
        <dbReference type="ARBA" id="ARBA00023065"/>
    </source>
</evidence>
<keyword evidence="10" id="KW-0732">Signal</keyword>
<keyword evidence="3" id="KW-1134">Transmembrane beta strand</keyword>
<evidence type="ECO:0000313" key="14">
    <source>
        <dbReference type="Proteomes" id="UP000242861"/>
    </source>
</evidence>
<dbReference type="GO" id="GO:0006811">
    <property type="term" value="P:monoatomic ion transport"/>
    <property type="evidence" value="ECO:0007669"/>
    <property type="project" value="UniProtKB-KW"/>
</dbReference>
<evidence type="ECO:0000313" key="13">
    <source>
        <dbReference type="EMBL" id="PKF71635.1"/>
    </source>
</evidence>
<evidence type="ECO:0000256" key="6">
    <source>
        <dbReference type="ARBA" id="ARBA00023114"/>
    </source>
</evidence>
<reference evidence="13" key="2">
    <citation type="submission" date="2017-12" db="EMBL/GenBank/DDBJ databases">
        <authorList>
            <person name="Hurst M.R.H."/>
        </authorList>
    </citation>
    <scope>NUCLEOTIDE SEQUENCE [LARGE SCALE GENOMIC DNA]</scope>
    <source>
        <strain evidence="13">ZYSR67-Z</strain>
    </source>
</reference>
<dbReference type="Proteomes" id="UP000655550">
    <property type="component" value="Unassembled WGS sequence"/>
</dbReference>
<dbReference type="CDD" id="cd07185">
    <property type="entry name" value="OmpA_C-like"/>
    <property type="match status" value="1"/>
</dbReference>
<keyword evidence="15" id="KW-1185">Reference proteome</keyword>
<keyword evidence="7 9" id="KW-0472">Membrane</keyword>
<dbReference type="EMBL" id="PIYS01000010">
    <property type="protein sequence ID" value="PKF71635.1"/>
    <property type="molecule type" value="Genomic_DNA"/>
</dbReference>
<dbReference type="InterPro" id="IPR036737">
    <property type="entry name" value="OmpA-like_sf"/>
</dbReference>
<accession>A0A2I0CR40</accession>
<evidence type="ECO:0000256" key="7">
    <source>
        <dbReference type="ARBA" id="ARBA00023136"/>
    </source>
</evidence>
<feature type="domain" description="OmpA-like" evidence="11">
    <location>
        <begin position="205"/>
        <end position="323"/>
    </location>
</feature>
<dbReference type="PROSITE" id="PS01068">
    <property type="entry name" value="OMPA_1"/>
    <property type="match status" value="1"/>
</dbReference>
<dbReference type="InterPro" id="IPR008722">
    <property type="entry name" value="OprF_membrane_N"/>
</dbReference>
<name>A0A2I0CR40_9PSED</name>
<dbReference type="GO" id="GO:0046930">
    <property type="term" value="C:pore complex"/>
    <property type="evidence" value="ECO:0007669"/>
    <property type="project" value="UniProtKB-KW"/>
</dbReference>
<comment type="caution">
    <text evidence="13">The sequence shown here is derived from an EMBL/GenBank/DDBJ whole genome shotgun (WGS) entry which is preliminary data.</text>
</comment>
<keyword evidence="6" id="KW-0626">Porin</keyword>
<evidence type="ECO:0000256" key="1">
    <source>
        <dbReference type="ARBA" id="ARBA00004571"/>
    </source>
</evidence>
<dbReference type="InterPro" id="IPR050330">
    <property type="entry name" value="Bact_OuterMem_StrucFunc"/>
</dbReference>
<keyword evidence="4" id="KW-0812">Transmembrane</keyword>
<dbReference type="PRINTS" id="PR01021">
    <property type="entry name" value="OMPADOMAIN"/>
</dbReference>
<evidence type="ECO:0000256" key="8">
    <source>
        <dbReference type="ARBA" id="ARBA00023237"/>
    </source>
</evidence>
<dbReference type="InterPro" id="IPR006690">
    <property type="entry name" value="OMPA-like_CS"/>
</dbReference>
<dbReference type="PROSITE" id="PS51123">
    <property type="entry name" value="OMPA_2"/>
    <property type="match status" value="1"/>
</dbReference>
<reference evidence="12" key="1">
    <citation type="journal article" date="2014" name="Int. J. Syst. Evol. Microbiol.">
        <title>Complete genome of a new Firmicutes species belonging to the dominant human colonic microbiota ('Ruminococcus bicirculans') reveals two chromosomes and a selective capacity to utilize plant glucans.</title>
        <authorList>
            <consortium name="NISC Comparative Sequencing Program"/>
            <person name="Wegmann U."/>
            <person name="Louis P."/>
            <person name="Goesmann A."/>
            <person name="Henrissat B."/>
            <person name="Duncan S.H."/>
            <person name="Flint H.J."/>
        </authorList>
    </citation>
    <scope>NUCLEOTIDE SEQUENCE</scope>
    <source>
        <strain evidence="12">CCM 8778</strain>
    </source>
</reference>
<dbReference type="PANTHER" id="PTHR30329:SF21">
    <property type="entry name" value="LIPOPROTEIN YIAD-RELATED"/>
    <property type="match status" value="1"/>
</dbReference>